<feature type="compositionally biased region" description="Gly residues" evidence="1">
    <location>
        <begin position="348"/>
        <end position="363"/>
    </location>
</feature>
<dbReference type="SUPFAM" id="SSF101447">
    <property type="entry name" value="Formin homology 2 domain (FH2 domain)"/>
    <property type="match status" value="1"/>
</dbReference>
<proteinExistence type="predicted"/>
<feature type="compositionally biased region" description="Pro residues" evidence="1">
    <location>
        <begin position="315"/>
        <end position="327"/>
    </location>
</feature>
<evidence type="ECO:0000313" key="3">
    <source>
        <dbReference type="Proteomes" id="UP001165080"/>
    </source>
</evidence>
<reference evidence="2 3" key="1">
    <citation type="journal article" date="2023" name="Commun. Biol.">
        <title>Reorganization of the ancestral sex-determining regions during the evolution of trioecy in Pleodorina starrii.</title>
        <authorList>
            <person name="Takahashi K."/>
            <person name="Suzuki S."/>
            <person name="Kawai-Toyooka H."/>
            <person name="Yamamoto K."/>
            <person name="Hamaji T."/>
            <person name="Ootsuki R."/>
            <person name="Yamaguchi H."/>
            <person name="Kawachi M."/>
            <person name="Higashiyama T."/>
            <person name="Nozaki H."/>
        </authorList>
    </citation>
    <scope>NUCLEOTIDE SEQUENCE [LARGE SCALE GENOMIC DNA]</scope>
    <source>
        <strain evidence="2 3">NIES-4479</strain>
    </source>
</reference>
<feature type="region of interest" description="Disordered" evidence="1">
    <location>
        <begin position="313"/>
        <end position="363"/>
    </location>
</feature>
<dbReference type="EMBL" id="BRXU01000003">
    <property type="protein sequence ID" value="GLC49784.1"/>
    <property type="molecule type" value="Genomic_DNA"/>
</dbReference>
<sequence>MGQSTENPQPPEAILALLARLGHGPGLLAQLSRHDLGALRATCRDGRALLHGHLTQLELRYLDRRKLVPADTGEAPGAAAEAAQTSHWPALLARFPRCTSLTILVGPMPPGSSQRLARPDPGQRLLGPFAARPETTAHVTRLRLRLDNGLELPPPLSSLPLPASLPGRLASLFPALSDLLLDGEWVPPDTQAFYAALSQHLPGLRCLQLGSYGGVDHIRLLPPRLTQLRELTLGVRPTEGCCRIDGPQQDVSRGAAAALASFPQLRVLRLYQLSPADRCLPGILCDGLAPTLTCCEVAFLSRPFLRLTAAAAAAAPPPPPPPPPPPSNSSAGGSGSDNGSSSGSDCSGSGGGGRSGGSGGGGAPQARVWDVALDNLRCHNGGREVCAAAAAVVAAGLPVGRLEIRLGGVEISRSPLLRRCRQAVTEHLCLECDREAQALGEALRMLGPPKVLEMHGVRRAASLARLETLAADLMAPRLTRLEFFCCTGLTAGVLVATLAALPRCEALALSDYCSRIVGAAQYRQLVSELVALPDGAELRRRPLRVELVGLDCELVSDSDVSEGEEEGEGEGGEWEAAMLGGERLGAVEREVAWVVRRVMQRVRVTAVGGELNEALVRGGMAARVVVRFGQPFREIWL</sequence>
<evidence type="ECO:0000313" key="2">
    <source>
        <dbReference type="EMBL" id="GLC49784.1"/>
    </source>
</evidence>
<organism evidence="2 3">
    <name type="scientific">Pleodorina starrii</name>
    <dbReference type="NCBI Taxonomy" id="330485"/>
    <lineage>
        <taxon>Eukaryota</taxon>
        <taxon>Viridiplantae</taxon>
        <taxon>Chlorophyta</taxon>
        <taxon>core chlorophytes</taxon>
        <taxon>Chlorophyceae</taxon>
        <taxon>CS clade</taxon>
        <taxon>Chlamydomonadales</taxon>
        <taxon>Volvocaceae</taxon>
        <taxon>Pleodorina</taxon>
    </lineage>
</organism>
<name>A0A9W6EYQ8_9CHLO</name>
<comment type="caution">
    <text evidence="2">The sequence shown here is derived from an EMBL/GenBank/DDBJ whole genome shotgun (WGS) entry which is preliminary data.</text>
</comment>
<gene>
    <name evidence="2" type="primary">PLEST008907</name>
    <name evidence="2" type="ORF">PLESTB_000308300</name>
</gene>
<accession>A0A9W6EYQ8</accession>
<protein>
    <submittedName>
        <fullName evidence="2">Uncharacterized protein</fullName>
    </submittedName>
</protein>
<dbReference type="Proteomes" id="UP001165080">
    <property type="component" value="Unassembled WGS sequence"/>
</dbReference>
<keyword evidence="3" id="KW-1185">Reference proteome</keyword>
<evidence type="ECO:0000256" key="1">
    <source>
        <dbReference type="SAM" id="MobiDB-lite"/>
    </source>
</evidence>
<dbReference type="AlphaFoldDB" id="A0A9W6EYQ8"/>
<feature type="compositionally biased region" description="Low complexity" evidence="1">
    <location>
        <begin position="337"/>
        <end position="347"/>
    </location>
</feature>